<feature type="region of interest" description="Disordered" evidence="1">
    <location>
        <begin position="140"/>
        <end position="161"/>
    </location>
</feature>
<evidence type="ECO:0000313" key="2">
    <source>
        <dbReference type="EMBL" id="GAV02795.1"/>
    </source>
</evidence>
<dbReference type="EMBL" id="BDGG01000008">
    <property type="protein sequence ID" value="GAV02795.1"/>
    <property type="molecule type" value="Genomic_DNA"/>
</dbReference>
<dbReference type="Proteomes" id="UP000186922">
    <property type="component" value="Unassembled WGS sequence"/>
</dbReference>
<organism evidence="2 3">
    <name type="scientific">Ramazzottius varieornatus</name>
    <name type="common">Water bear</name>
    <name type="synonym">Tardigrade</name>
    <dbReference type="NCBI Taxonomy" id="947166"/>
    <lineage>
        <taxon>Eukaryota</taxon>
        <taxon>Metazoa</taxon>
        <taxon>Ecdysozoa</taxon>
        <taxon>Tardigrada</taxon>
        <taxon>Eutardigrada</taxon>
        <taxon>Parachela</taxon>
        <taxon>Hypsibioidea</taxon>
        <taxon>Ramazzottiidae</taxon>
        <taxon>Ramazzottius</taxon>
    </lineage>
</organism>
<dbReference type="OrthoDB" id="10067422at2759"/>
<accession>A0A1D1VMH3</accession>
<evidence type="ECO:0000313" key="3">
    <source>
        <dbReference type="Proteomes" id="UP000186922"/>
    </source>
</evidence>
<feature type="region of interest" description="Disordered" evidence="1">
    <location>
        <begin position="1"/>
        <end position="111"/>
    </location>
</feature>
<dbReference type="AlphaFoldDB" id="A0A1D1VMH3"/>
<comment type="caution">
    <text evidence="2">The sequence shown here is derived from an EMBL/GenBank/DDBJ whole genome shotgun (WGS) entry which is preliminary data.</text>
</comment>
<sequence>MYPPVTTSSSAIKSQTYRQKGKVFYNNNPDYNRRDFGGASGKSRNENLNYGRDSQQRQHVYRAGSTGSHDSSSGTPTSPSISTPLSRTSSAGSSSQELERPGSAVARQGAVIAQKESYAHPRGQPMLQSSHVFFPSSSFKKPLTAAQPTPASPRNTRVSGRPFNHKEVLDHMEKAFKEAKKAIQAGRGRIYDPSEHGKPIEFTPFDWEDFWASRKKSEI</sequence>
<name>A0A1D1VMH3_RAMVA</name>
<protein>
    <submittedName>
        <fullName evidence="2">Uncharacterized protein</fullName>
    </submittedName>
</protein>
<proteinExistence type="predicted"/>
<reference evidence="2 3" key="1">
    <citation type="journal article" date="2016" name="Nat. Commun.">
        <title>Extremotolerant tardigrade genome and improved radiotolerance of human cultured cells by tardigrade-unique protein.</title>
        <authorList>
            <person name="Hashimoto T."/>
            <person name="Horikawa D.D."/>
            <person name="Saito Y."/>
            <person name="Kuwahara H."/>
            <person name="Kozuka-Hata H."/>
            <person name="Shin-I T."/>
            <person name="Minakuchi Y."/>
            <person name="Ohishi K."/>
            <person name="Motoyama A."/>
            <person name="Aizu T."/>
            <person name="Enomoto A."/>
            <person name="Kondo K."/>
            <person name="Tanaka S."/>
            <person name="Hara Y."/>
            <person name="Koshikawa S."/>
            <person name="Sagara H."/>
            <person name="Miura T."/>
            <person name="Yokobori S."/>
            <person name="Miyagawa K."/>
            <person name="Suzuki Y."/>
            <person name="Kubo T."/>
            <person name="Oyama M."/>
            <person name="Kohara Y."/>
            <person name="Fujiyama A."/>
            <person name="Arakawa K."/>
            <person name="Katayama T."/>
            <person name="Toyoda A."/>
            <person name="Kunieda T."/>
        </authorList>
    </citation>
    <scope>NUCLEOTIDE SEQUENCE [LARGE SCALE GENOMIC DNA]</scope>
    <source>
        <strain evidence="2 3">YOKOZUNA-1</strain>
    </source>
</reference>
<feature type="compositionally biased region" description="Polar residues" evidence="1">
    <location>
        <begin position="146"/>
        <end position="158"/>
    </location>
</feature>
<feature type="compositionally biased region" description="Low complexity" evidence="1">
    <location>
        <begin position="64"/>
        <end position="90"/>
    </location>
</feature>
<evidence type="ECO:0000256" key="1">
    <source>
        <dbReference type="SAM" id="MobiDB-lite"/>
    </source>
</evidence>
<feature type="compositionally biased region" description="Polar residues" evidence="1">
    <location>
        <begin position="1"/>
        <end position="18"/>
    </location>
</feature>
<keyword evidence="3" id="KW-1185">Reference proteome</keyword>
<gene>
    <name evidence="2" type="primary">RvY_13317</name>
    <name evidence="2" type="synonym">RvY_13317.1</name>
    <name evidence="2" type="ORF">RvY_13317-1</name>
</gene>